<dbReference type="InterPro" id="IPR003609">
    <property type="entry name" value="Pan_app"/>
</dbReference>
<dbReference type="Pfam" id="PF00024">
    <property type="entry name" value="PAN_1"/>
    <property type="match status" value="1"/>
</dbReference>
<protein>
    <recommendedName>
        <fullName evidence="1">Apple domain-containing protein</fullName>
    </recommendedName>
</protein>
<name>A0AAV5TJC1_9BILA</name>
<feature type="non-terminal residue" evidence="2">
    <location>
        <position position="1"/>
    </location>
</feature>
<comment type="caution">
    <text evidence="2">The sequence shown here is derived from an EMBL/GenBank/DDBJ whole genome shotgun (WGS) entry which is preliminary data.</text>
</comment>
<dbReference type="EMBL" id="BTSX01000004">
    <property type="protein sequence ID" value="GMS94391.1"/>
    <property type="molecule type" value="Genomic_DNA"/>
</dbReference>
<organism evidence="2 3">
    <name type="scientific">Pristionchus entomophagus</name>
    <dbReference type="NCBI Taxonomy" id="358040"/>
    <lineage>
        <taxon>Eukaryota</taxon>
        <taxon>Metazoa</taxon>
        <taxon>Ecdysozoa</taxon>
        <taxon>Nematoda</taxon>
        <taxon>Chromadorea</taxon>
        <taxon>Rhabditida</taxon>
        <taxon>Rhabditina</taxon>
        <taxon>Diplogasteromorpha</taxon>
        <taxon>Diplogasteroidea</taxon>
        <taxon>Neodiplogasteridae</taxon>
        <taxon>Pristionchus</taxon>
    </lineage>
</organism>
<dbReference type="AlphaFoldDB" id="A0AAV5TJC1"/>
<reference evidence="2" key="1">
    <citation type="submission" date="2023-10" db="EMBL/GenBank/DDBJ databases">
        <title>Genome assembly of Pristionchus species.</title>
        <authorList>
            <person name="Yoshida K."/>
            <person name="Sommer R.J."/>
        </authorList>
    </citation>
    <scope>NUCLEOTIDE SEQUENCE</scope>
    <source>
        <strain evidence="2">RS0144</strain>
    </source>
</reference>
<keyword evidence="3" id="KW-1185">Reference proteome</keyword>
<dbReference type="Proteomes" id="UP001432027">
    <property type="component" value="Unassembled WGS sequence"/>
</dbReference>
<evidence type="ECO:0000313" key="3">
    <source>
        <dbReference type="Proteomes" id="UP001432027"/>
    </source>
</evidence>
<accession>A0AAV5TJC1</accession>
<gene>
    <name evidence="2" type="ORF">PENTCL1PPCAC_16566</name>
</gene>
<proteinExistence type="predicted"/>
<evidence type="ECO:0000313" key="2">
    <source>
        <dbReference type="EMBL" id="GMS94391.1"/>
    </source>
</evidence>
<sequence length="240" mass="26684">RAVCFIPREETVPREGVQLLHSDSLSSCKLSCIRDPQCQSIAYSLPSKLCVFHGNEIKRICRNNVPYYRLVKTQTGCPQPTPDGVISNYVTNPCLTNSYNEPDYTFTNQIGICPRKAIAGDTGPRYFFVSVILHDGSYSAFDNNSGNRLEWNATLNSYVVYSNNGGAYDPVYAAMCVYHPWDGEKSCRIIPFIYDISPIPAQCACPSLPHNFRAGKWIRFVPPDSSGLRNSCTITAASCL</sequence>
<feature type="domain" description="Apple" evidence="1">
    <location>
        <begin position="15"/>
        <end position="58"/>
    </location>
</feature>
<evidence type="ECO:0000259" key="1">
    <source>
        <dbReference type="Pfam" id="PF00024"/>
    </source>
</evidence>